<feature type="region of interest" description="Disordered" evidence="5">
    <location>
        <begin position="658"/>
        <end position="721"/>
    </location>
</feature>
<feature type="compositionally biased region" description="Basic and acidic residues" evidence="5">
    <location>
        <begin position="664"/>
        <end position="683"/>
    </location>
</feature>
<evidence type="ECO:0000256" key="4">
    <source>
        <dbReference type="SAM" id="Coils"/>
    </source>
</evidence>
<evidence type="ECO:0000256" key="3">
    <source>
        <dbReference type="ARBA" id="ARBA00022490"/>
    </source>
</evidence>
<feature type="compositionally biased region" description="Basic and acidic residues" evidence="5">
    <location>
        <begin position="207"/>
        <end position="216"/>
    </location>
</feature>
<keyword evidence="4" id="KW-0175">Coiled coil</keyword>
<reference evidence="7" key="1">
    <citation type="submission" date="2020-06" db="EMBL/GenBank/DDBJ databases">
        <title>Draft genome of Bugula neritina, a colonial animal packing powerful symbionts and potential medicines.</title>
        <authorList>
            <person name="Rayko M."/>
        </authorList>
    </citation>
    <scope>NUCLEOTIDE SEQUENCE [LARGE SCALE GENOMIC DNA]</scope>
    <source>
        <strain evidence="7">Kwan_BN1</strain>
    </source>
</reference>
<feature type="coiled-coil region" evidence="4">
    <location>
        <begin position="509"/>
        <end position="536"/>
    </location>
</feature>
<dbReference type="EMBL" id="VXIV02003466">
    <property type="protein sequence ID" value="KAF6016797.1"/>
    <property type="molecule type" value="Genomic_DNA"/>
</dbReference>
<evidence type="ECO:0000256" key="2">
    <source>
        <dbReference type="ARBA" id="ARBA00010267"/>
    </source>
</evidence>
<dbReference type="OrthoDB" id="6288034at2759"/>
<evidence type="ECO:0000256" key="1">
    <source>
        <dbReference type="ARBA" id="ARBA00004496"/>
    </source>
</evidence>
<evidence type="ECO:0000256" key="5">
    <source>
        <dbReference type="SAM" id="MobiDB-lite"/>
    </source>
</evidence>
<dbReference type="Pfam" id="PF16218">
    <property type="entry name" value="Peptidase_C101"/>
    <property type="match status" value="1"/>
</dbReference>
<dbReference type="AlphaFoldDB" id="A0A7J7ITA0"/>
<evidence type="ECO:0000256" key="6">
    <source>
        <dbReference type="SAM" id="Phobius"/>
    </source>
</evidence>
<keyword evidence="6" id="KW-0472">Membrane</keyword>
<keyword evidence="6" id="KW-1133">Transmembrane helix</keyword>
<name>A0A7J7ITA0_BUGNE</name>
<sequence length="999" mass="110308">MLTKTLCWSTLMSMMLILFLKLLKCITHCSLSPFIKVHRLSRELLDFGVNFSGYFCYLTVGIGFGILSWLLSRLLNADSQNCSCGSVGPHTTADSDEESDGSENNSDDDIEEAASEENRMGNQVYHIAGPGGTTISPPLSFENVRRSASNVLGGRMQEHHTGAHISGEITPYCLRCVDSDDTKASPSESGGLKLRLRLSATARRNSNHSESDDKISFGDGMHPSSANSDHHQLIDYEVEPLRQLERFGSMKDSGFSECADPGSRKSFHVALAESESSSIADSSSDELQLLGRGQIKQEAYDNAAFMHSSDTLTSTLNVEQAGELVDQPSNSFQDTIESGNETTLPTDLLAETLLAVGEGRVAENKCDGAVDRVEPSQLADGAVDHVEPGQLVDGAVDRAEPSQLVDGAVDRSEPSQLADEDTVVNQSKHVTIDVNQSLPEDSNINQSTAEEKRGFYRHARHSVDFRLSADSSRYSSFTSLGSLSPSSSFQLIQNNFDTLHFQEQYIKACVNIEGDLDGVNQELEEFKAALSRLGKADTGEHFTDSKTIQKLSDMVSSSDVPSVDRAWTHKAFDIIRANRSMNSNRAEAAPVRTSSLPPTPLCSKSIKCDSLQSMSFDGSSCQSLPTLLNDQDELESKTLLGVLSDSTHGVLSDSTHAVHCNSTHGEHSASIHPEHSESTHEEPSEGTNELSSNSTNGVHSNNTHEEHSNSTNELPSKSRYWLGSDSADENIHITNSQDILNASSQATVTDITEYVSAEWKGMTKYAETIRQGYSRVVEDYGYKYLVKIRGDNYCAIRAAFCSMVLNSNVLEPSIETAMQKLDSLHRTEPALICSWTFANRFPSVQNKEKYEKLCVCLDTYKNTVNLLRQCPTTIEKLAQLLKFLNTGSRQEIEIMEAIKLLMFLCSIDLHEANTAGKDVPVFVWLLFARDTSETPSQFLRHHLNPVVTHLVWNRWKCAYWDMLYRPLYRHSVFISVARKSLLLSTHKLKVKTALTNCPL</sequence>
<keyword evidence="8" id="KW-1185">Reference proteome</keyword>
<feature type="compositionally biased region" description="Acidic residues" evidence="5">
    <location>
        <begin position="94"/>
        <end position="111"/>
    </location>
</feature>
<feature type="transmembrane region" description="Helical" evidence="6">
    <location>
        <begin position="44"/>
        <end position="71"/>
    </location>
</feature>
<comment type="caution">
    <text evidence="7">The sequence shown here is derived from an EMBL/GenBank/DDBJ whole genome shotgun (WGS) entry which is preliminary data.</text>
</comment>
<dbReference type="InterPro" id="IPR023235">
    <property type="entry name" value="FAM105"/>
</dbReference>
<feature type="compositionally biased region" description="Polar residues" evidence="5">
    <location>
        <begin position="686"/>
        <end position="701"/>
    </location>
</feature>
<dbReference type="PRINTS" id="PR02055">
    <property type="entry name" value="PROTEINF105"/>
</dbReference>
<dbReference type="PANTHER" id="PTHR33662:SF3">
    <property type="entry name" value="FIBROUS SHEATH CABYR-BINDING PROTEIN-LIKE-RELATED"/>
    <property type="match status" value="1"/>
</dbReference>
<proteinExistence type="inferred from homology"/>
<feature type="region of interest" description="Disordered" evidence="5">
    <location>
        <begin position="201"/>
        <end position="228"/>
    </location>
</feature>
<organism evidence="7 8">
    <name type="scientific">Bugula neritina</name>
    <name type="common">Brown bryozoan</name>
    <name type="synonym">Sertularia neritina</name>
    <dbReference type="NCBI Taxonomy" id="10212"/>
    <lineage>
        <taxon>Eukaryota</taxon>
        <taxon>Metazoa</taxon>
        <taxon>Spiralia</taxon>
        <taxon>Lophotrochozoa</taxon>
        <taxon>Bryozoa</taxon>
        <taxon>Gymnolaemata</taxon>
        <taxon>Cheilostomatida</taxon>
        <taxon>Flustrina</taxon>
        <taxon>Buguloidea</taxon>
        <taxon>Bugulidae</taxon>
        <taxon>Bugula</taxon>
    </lineage>
</organism>
<evidence type="ECO:0000313" key="7">
    <source>
        <dbReference type="EMBL" id="KAF6016797.1"/>
    </source>
</evidence>
<dbReference type="GO" id="GO:0004843">
    <property type="term" value="F:cysteine-type deubiquitinase activity"/>
    <property type="evidence" value="ECO:0007669"/>
    <property type="project" value="TreeGrafter"/>
</dbReference>
<protein>
    <submittedName>
        <fullName evidence="7">OTULIN</fullName>
    </submittedName>
</protein>
<keyword evidence="3" id="KW-0963">Cytoplasm</keyword>
<dbReference type="GO" id="GO:0005737">
    <property type="term" value="C:cytoplasm"/>
    <property type="evidence" value="ECO:0007669"/>
    <property type="project" value="UniProtKB-SubCell"/>
</dbReference>
<dbReference type="GO" id="GO:1990108">
    <property type="term" value="P:protein linear deubiquitination"/>
    <property type="evidence" value="ECO:0007669"/>
    <property type="project" value="TreeGrafter"/>
</dbReference>
<keyword evidence="6" id="KW-0812">Transmembrane</keyword>
<comment type="subcellular location">
    <subcellularLocation>
        <location evidence="1">Cytoplasm</location>
    </subcellularLocation>
</comment>
<accession>A0A7J7ITA0</accession>
<dbReference type="Proteomes" id="UP000593567">
    <property type="component" value="Unassembled WGS sequence"/>
</dbReference>
<comment type="similarity">
    <text evidence="2">Belongs to the peptidase C65 family. Otulin subfamily.</text>
</comment>
<feature type="region of interest" description="Disordered" evidence="5">
    <location>
        <begin position="87"/>
        <end position="111"/>
    </location>
</feature>
<dbReference type="PANTHER" id="PTHR33662">
    <property type="entry name" value="OTU DEUBIQUITINASE WITH LINEAR LINKAGE-SPECIFICITY A-RELATED"/>
    <property type="match status" value="1"/>
</dbReference>
<gene>
    <name evidence="7" type="ORF">EB796_024892</name>
</gene>
<evidence type="ECO:0000313" key="8">
    <source>
        <dbReference type="Proteomes" id="UP000593567"/>
    </source>
</evidence>